<evidence type="ECO:0000256" key="11">
    <source>
        <dbReference type="SAM" id="MobiDB-lite"/>
    </source>
</evidence>
<comment type="similarity">
    <text evidence="2 7 9">Belongs to the GrpE family.</text>
</comment>
<dbReference type="Gene3D" id="3.90.20.20">
    <property type="match status" value="1"/>
</dbReference>
<dbReference type="SUPFAM" id="SSF51064">
    <property type="entry name" value="Head domain of nucleotide exchange factor GrpE"/>
    <property type="match status" value="1"/>
</dbReference>
<evidence type="ECO:0000256" key="8">
    <source>
        <dbReference type="RuleBase" id="RU000639"/>
    </source>
</evidence>
<comment type="subunit">
    <text evidence="3 7">Homodimer.</text>
</comment>
<evidence type="ECO:0000256" key="10">
    <source>
        <dbReference type="SAM" id="Coils"/>
    </source>
</evidence>
<dbReference type="InterPro" id="IPR013805">
    <property type="entry name" value="GrpE_CC"/>
</dbReference>
<dbReference type="PANTHER" id="PTHR21237:SF23">
    <property type="entry name" value="GRPE PROTEIN HOMOLOG, MITOCHONDRIAL"/>
    <property type="match status" value="1"/>
</dbReference>
<keyword evidence="10" id="KW-0175">Coiled coil</keyword>
<dbReference type="AlphaFoldDB" id="Q0W873"/>
<keyword evidence="6 7" id="KW-0143">Chaperone</keyword>
<dbReference type="HAMAP" id="MF_01151">
    <property type="entry name" value="GrpE"/>
    <property type="match status" value="1"/>
</dbReference>
<dbReference type="EMBL" id="AM114193">
    <property type="protein sequence ID" value="CAJ35420.1"/>
    <property type="molecule type" value="Genomic_DNA"/>
</dbReference>
<dbReference type="Pfam" id="PF01025">
    <property type="entry name" value="GrpE"/>
    <property type="match status" value="1"/>
</dbReference>
<feature type="region of interest" description="Disordered" evidence="11">
    <location>
        <begin position="1"/>
        <end position="33"/>
    </location>
</feature>
<gene>
    <name evidence="7 12" type="primary">grpE</name>
    <name evidence="12" type="ORF">LRC472</name>
</gene>
<sequence length="177" mass="20102">MDSKSVPGGDESEKINRQEQATAEEPNEGDEVARLTRQVEEYLTGLRYLQADFENYKKRVAREKEDVVRYANEGLILELIDAYENMERAVANAKKSGDGQMAKGLEMIYAQMSATLSRHGLKPIEAVGKKFDPRLHEAMMQEASEDVEEGTILDEFQRGYMLHSKVIRCAKVKVSKR</sequence>
<comment type="subcellular location">
    <subcellularLocation>
        <location evidence="1 7">Cytoplasm</location>
    </subcellularLocation>
</comment>
<dbReference type="PROSITE" id="PS01071">
    <property type="entry name" value="GRPE"/>
    <property type="match status" value="1"/>
</dbReference>
<dbReference type="GO" id="GO:0000774">
    <property type="term" value="F:adenyl-nucleotide exchange factor activity"/>
    <property type="evidence" value="ECO:0007669"/>
    <property type="project" value="InterPro"/>
</dbReference>
<reference evidence="12 13" key="1">
    <citation type="journal article" date="2006" name="Science">
        <title>Genome of rice cluster I archaea -- the key methane producers in the rice rhizosphere.</title>
        <authorList>
            <person name="Erkel C."/>
            <person name="Kube M."/>
            <person name="Reinhardt R."/>
            <person name="Liesack W."/>
        </authorList>
    </citation>
    <scope>NUCLEOTIDE SEQUENCE [LARGE SCALE GENOMIC DNA]</scope>
    <source>
        <strain evidence="13">DSM 22066 / NBRC 105507 / MRE50</strain>
    </source>
</reference>
<name>Q0W873_METAR</name>
<proteinExistence type="inferred from homology"/>
<evidence type="ECO:0000256" key="1">
    <source>
        <dbReference type="ARBA" id="ARBA00004496"/>
    </source>
</evidence>
<feature type="coiled-coil region" evidence="10">
    <location>
        <begin position="46"/>
        <end position="96"/>
    </location>
</feature>
<organism evidence="12 13">
    <name type="scientific">Methanocella arvoryzae (strain DSM 22066 / NBRC 105507 / MRE50)</name>
    <dbReference type="NCBI Taxonomy" id="351160"/>
    <lineage>
        <taxon>Archaea</taxon>
        <taxon>Methanobacteriati</taxon>
        <taxon>Methanobacteriota</taxon>
        <taxon>Stenosarchaea group</taxon>
        <taxon>Methanomicrobia</taxon>
        <taxon>Methanocellales</taxon>
        <taxon>Methanocellaceae</taxon>
        <taxon>Methanocella</taxon>
    </lineage>
</organism>
<dbReference type="GO" id="GO:0006457">
    <property type="term" value="P:protein folding"/>
    <property type="evidence" value="ECO:0007669"/>
    <property type="project" value="InterPro"/>
</dbReference>
<dbReference type="PANTHER" id="PTHR21237">
    <property type="entry name" value="GRPE PROTEIN"/>
    <property type="match status" value="1"/>
</dbReference>
<keyword evidence="13" id="KW-1185">Reference proteome</keyword>
<accession>Q0W873</accession>
<dbReference type="Proteomes" id="UP000000663">
    <property type="component" value="Chromosome"/>
</dbReference>
<evidence type="ECO:0000256" key="4">
    <source>
        <dbReference type="ARBA" id="ARBA00022490"/>
    </source>
</evidence>
<dbReference type="FunFam" id="2.30.22.10:FF:000001">
    <property type="entry name" value="Protein GrpE"/>
    <property type="match status" value="1"/>
</dbReference>
<dbReference type="RefSeq" id="WP_012037072.1">
    <property type="nucleotide sequence ID" value="NC_009464.1"/>
</dbReference>
<keyword evidence="4 7" id="KW-0963">Cytoplasm</keyword>
<dbReference type="GeneID" id="5144864"/>
<dbReference type="GO" id="GO:0051082">
    <property type="term" value="F:unfolded protein binding"/>
    <property type="evidence" value="ECO:0007669"/>
    <property type="project" value="TreeGrafter"/>
</dbReference>
<dbReference type="NCBIfam" id="NF010738">
    <property type="entry name" value="PRK14140.1"/>
    <property type="match status" value="1"/>
</dbReference>
<evidence type="ECO:0000256" key="6">
    <source>
        <dbReference type="ARBA" id="ARBA00023186"/>
    </source>
</evidence>
<dbReference type="OrthoDB" id="372230at2157"/>
<dbReference type="CDD" id="cd00446">
    <property type="entry name" value="GrpE"/>
    <property type="match status" value="1"/>
</dbReference>
<dbReference type="GO" id="GO:0051087">
    <property type="term" value="F:protein-folding chaperone binding"/>
    <property type="evidence" value="ECO:0007669"/>
    <property type="project" value="InterPro"/>
</dbReference>
<dbReference type="PATRIC" id="fig|351160.9.peg.2822"/>
<evidence type="ECO:0000256" key="2">
    <source>
        <dbReference type="ARBA" id="ARBA00009054"/>
    </source>
</evidence>
<dbReference type="SUPFAM" id="SSF58014">
    <property type="entry name" value="Coiled-coil domain of nucleotide exchange factor GrpE"/>
    <property type="match status" value="1"/>
</dbReference>
<evidence type="ECO:0000256" key="5">
    <source>
        <dbReference type="ARBA" id="ARBA00023016"/>
    </source>
</evidence>
<comment type="function">
    <text evidence="7 8">Participates actively in the response to hyperosmotic and heat shock by preventing the aggregation of stress-denatured proteins, in association with DnaK and GrpE. It is the nucleotide exchange factor for DnaK and may function as a thermosensor. Unfolded proteins bind initially to DnaJ; upon interaction with the DnaJ-bound protein, DnaK hydrolyzes its bound ATP, resulting in the formation of a stable complex. GrpE releases ADP from DnaK; ATP binding to DnaK triggers the release of the substrate protein, thus completing the reaction cycle. Several rounds of ATP-dependent interactions between DnaJ, DnaK and GrpE are required for fully efficient folding.</text>
</comment>
<evidence type="ECO:0000256" key="9">
    <source>
        <dbReference type="RuleBase" id="RU004478"/>
    </source>
</evidence>
<dbReference type="Gene3D" id="2.30.22.10">
    <property type="entry name" value="Head domain of nucleotide exchange factor GrpE"/>
    <property type="match status" value="1"/>
</dbReference>
<dbReference type="InterPro" id="IPR000740">
    <property type="entry name" value="GrpE"/>
</dbReference>
<dbReference type="InterPro" id="IPR009012">
    <property type="entry name" value="GrpE_head"/>
</dbReference>
<dbReference type="PRINTS" id="PR00773">
    <property type="entry name" value="GRPEPROTEIN"/>
</dbReference>
<dbReference type="GO" id="GO:0005737">
    <property type="term" value="C:cytoplasm"/>
    <property type="evidence" value="ECO:0007669"/>
    <property type="project" value="UniProtKB-SubCell"/>
</dbReference>
<evidence type="ECO:0000256" key="3">
    <source>
        <dbReference type="ARBA" id="ARBA00011738"/>
    </source>
</evidence>
<evidence type="ECO:0000256" key="7">
    <source>
        <dbReference type="HAMAP-Rule" id="MF_01151"/>
    </source>
</evidence>
<dbReference type="GO" id="GO:0042803">
    <property type="term" value="F:protein homodimerization activity"/>
    <property type="evidence" value="ECO:0007669"/>
    <property type="project" value="InterPro"/>
</dbReference>
<dbReference type="eggNOG" id="arCOG04772">
    <property type="taxonomic scope" value="Archaea"/>
</dbReference>
<evidence type="ECO:0000313" key="13">
    <source>
        <dbReference type="Proteomes" id="UP000000663"/>
    </source>
</evidence>
<protein>
    <recommendedName>
        <fullName evidence="7 8">Protein GrpE</fullName>
    </recommendedName>
    <alternativeName>
        <fullName evidence="7">HSP-70 cofactor</fullName>
    </alternativeName>
</protein>
<dbReference type="KEGG" id="rci:LRC472"/>
<dbReference type="STRING" id="351160.LRC472"/>
<evidence type="ECO:0000313" key="12">
    <source>
        <dbReference type="EMBL" id="CAJ35420.1"/>
    </source>
</evidence>
<keyword evidence="5 7" id="KW-0346">Stress response</keyword>